<dbReference type="PROSITE" id="PS51318">
    <property type="entry name" value="TAT"/>
    <property type="match status" value="1"/>
</dbReference>
<dbReference type="Proteomes" id="UP001254813">
    <property type="component" value="Unassembled WGS sequence"/>
</dbReference>
<accession>A0ABU2FXN1</accession>
<dbReference type="EMBL" id="JAMQOQ010000001">
    <property type="protein sequence ID" value="MDS0293295.1"/>
    <property type="molecule type" value="Genomic_DNA"/>
</dbReference>
<sequence>MVEPEPAEPLSRRRLLAAAGAGAVGALAGCAAPGLSTRAEESFEVTPSGAAAARVSNRNGGVTVRPAAGDAVRVEVVKRGFNVDEGVLDRVTVEPSVTDGVLTLEAVYPPGVNRITTDLTVELPSSVALALAETANGGVDAEGVSGDATLRASNGGVDAAEMPGFLTLRAGNGGISAADVGGIDGVTAGNGSIDVEIPAIRGDTEVSASNGGIEAAVAPDLDAAFEARVTNGGVDVSGLELTDATVSPTRVAGTLGGGGPSLTLRAGNGGIDVRRLD</sequence>
<evidence type="ECO:0000313" key="2">
    <source>
        <dbReference type="Proteomes" id="UP001254813"/>
    </source>
</evidence>
<dbReference type="InterPro" id="IPR006311">
    <property type="entry name" value="TAT_signal"/>
</dbReference>
<protein>
    <submittedName>
        <fullName evidence="1">DUF4097 domain-containing protein</fullName>
    </submittedName>
</protein>
<evidence type="ECO:0000313" key="1">
    <source>
        <dbReference type="EMBL" id="MDS0293295.1"/>
    </source>
</evidence>
<reference evidence="1 2" key="1">
    <citation type="submission" date="2022-06" db="EMBL/GenBank/DDBJ databases">
        <title>Halogeometricum sp. a new haloarchaeum isolate from saline soil.</title>
        <authorList>
            <person name="Strakova D."/>
            <person name="Galisteo C."/>
            <person name="Sanchez-Porro C."/>
            <person name="Ventosa A."/>
        </authorList>
    </citation>
    <scope>NUCLEOTIDE SEQUENCE [LARGE SCALE GENOMIC DNA]</scope>
    <source>
        <strain evidence="2">S3BR25-2</strain>
    </source>
</reference>
<gene>
    <name evidence="1" type="ORF">NDI79_03805</name>
</gene>
<keyword evidence="2" id="KW-1185">Reference proteome</keyword>
<name>A0ABU2FXN1_9EURY</name>
<dbReference type="RefSeq" id="WP_310927115.1">
    <property type="nucleotide sequence ID" value="NZ_JAMQOQ010000001.1"/>
</dbReference>
<organism evidence="1 2">
    <name type="scientific">Halogeometricum luteum</name>
    <dbReference type="NCBI Taxonomy" id="2950537"/>
    <lineage>
        <taxon>Archaea</taxon>
        <taxon>Methanobacteriati</taxon>
        <taxon>Methanobacteriota</taxon>
        <taxon>Stenosarchaea group</taxon>
        <taxon>Halobacteria</taxon>
        <taxon>Halobacteriales</taxon>
        <taxon>Haloferacaceae</taxon>
        <taxon>Halogeometricum</taxon>
    </lineage>
</organism>
<comment type="caution">
    <text evidence="1">The sequence shown here is derived from an EMBL/GenBank/DDBJ whole genome shotgun (WGS) entry which is preliminary data.</text>
</comment>
<proteinExistence type="predicted"/>